<name>A0AAD7JJA4_9AGAR</name>
<protein>
    <submittedName>
        <fullName evidence="2">Uncharacterized protein</fullName>
    </submittedName>
</protein>
<organism evidence="2 3">
    <name type="scientific">Mycena maculata</name>
    <dbReference type="NCBI Taxonomy" id="230809"/>
    <lineage>
        <taxon>Eukaryota</taxon>
        <taxon>Fungi</taxon>
        <taxon>Dikarya</taxon>
        <taxon>Basidiomycota</taxon>
        <taxon>Agaricomycotina</taxon>
        <taxon>Agaricomycetes</taxon>
        <taxon>Agaricomycetidae</taxon>
        <taxon>Agaricales</taxon>
        <taxon>Marasmiineae</taxon>
        <taxon>Mycenaceae</taxon>
        <taxon>Mycena</taxon>
    </lineage>
</organism>
<evidence type="ECO:0000256" key="1">
    <source>
        <dbReference type="SAM" id="SignalP"/>
    </source>
</evidence>
<keyword evidence="3" id="KW-1185">Reference proteome</keyword>
<dbReference type="Proteomes" id="UP001215280">
    <property type="component" value="Unassembled WGS sequence"/>
</dbReference>
<sequence>MTSTSALVAFILFAVVASLNVPGCLPDGDATIVSEAIYQVPDPNTGLETFTNLTLVYFSCVSSQPEESKRQSQTPIDLCGIMESSEVFDSEFPRRPRDLLRVHDPSIHPYPPGTFICTQGPTDLPTLGDCANIDTAVVDSLIRPMTVIIPPLSGLALHLVNSTCALVFLNDDANNTYETCLTSIPDVYMDMVESECLQTQNGFIGSVRSPIEPGVQDWELHAVDSSSLYN</sequence>
<dbReference type="EMBL" id="JARJLG010000034">
    <property type="protein sequence ID" value="KAJ7765949.1"/>
    <property type="molecule type" value="Genomic_DNA"/>
</dbReference>
<proteinExistence type="predicted"/>
<dbReference type="AlphaFoldDB" id="A0AAD7JJA4"/>
<reference evidence="2" key="1">
    <citation type="submission" date="2023-03" db="EMBL/GenBank/DDBJ databases">
        <title>Massive genome expansion in bonnet fungi (Mycena s.s.) driven by repeated elements and novel gene families across ecological guilds.</title>
        <authorList>
            <consortium name="Lawrence Berkeley National Laboratory"/>
            <person name="Harder C.B."/>
            <person name="Miyauchi S."/>
            <person name="Viragh M."/>
            <person name="Kuo A."/>
            <person name="Thoen E."/>
            <person name="Andreopoulos B."/>
            <person name="Lu D."/>
            <person name="Skrede I."/>
            <person name="Drula E."/>
            <person name="Henrissat B."/>
            <person name="Morin E."/>
            <person name="Kohler A."/>
            <person name="Barry K."/>
            <person name="LaButti K."/>
            <person name="Morin E."/>
            <person name="Salamov A."/>
            <person name="Lipzen A."/>
            <person name="Mereny Z."/>
            <person name="Hegedus B."/>
            <person name="Baldrian P."/>
            <person name="Stursova M."/>
            <person name="Weitz H."/>
            <person name="Taylor A."/>
            <person name="Grigoriev I.V."/>
            <person name="Nagy L.G."/>
            <person name="Martin F."/>
            <person name="Kauserud H."/>
        </authorList>
    </citation>
    <scope>NUCLEOTIDE SEQUENCE</scope>
    <source>
        <strain evidence="2">CBHHK188m</strain>
    </source>
</reference>
<evidence type="ECO:0000313" key="3">
    <source>
        <dbReference type="Proteomes" id="UP001215280"/>
    </source>
</evidence>
<feature type="signal peptide" evidence="1">
    <location>
        <begin position="1"/>
        <end position="18"/>
    </location>
</feature>
<comment type="caution">
    <text evidence="2">The sequence shown here is derived from an EMBL/GenBank/DDBJ whole genome shotgun (WGS) entry which is preliminary data.</text>
</comment>
<gene>
    <name evidence="2" type="ORF">DFH07DRAFT_359440</name>
</gene>
<feature type="chain" id="PRO_5042087229" evidence="1">
    <location>
        <begin position="19"/>
        <end position="230"/>
    </location>
</feature>
<keyword evidence="1" id="KW-0732">Signal</keyword>
<evidence type="ECO:0000313" key="2">
    <source>
        <dbReference type="EMBL" id="KAJ7765949.1"/>
    </source>
</evidence>
<accession>A0AAD7JJA4</accession>